<proteinExistence type="predicted"/>
<name>A0ACC0AEY0_CATRO</name>
<accession>A0ACC0AEY0</accession>
<dbReference type="Proteomes" id="UP001060085">
    <property type="component" value="Linkage Group LG06"/>
</dbReference>
<gene>
    <name evidence="1" type="ORF">M9H77_28069</name>
</gene>
<reference evidence="2" key="1">
    <citation type="journal article" date="2023" name="Nat. Plants">
        <title>Single-cell RNA sequencing provides a high-resolution roadmap for understanding the multicellular compartmentation of specialized metabolism.</title>
        <authorList>
            <person name="Sun S."/>
            <person name="Shen X."/>
            <person name="Li Y."/>
            <person name="Li Y."/>
            <person name="Wang S."/>
            <person name="Li R."/>
            <person name="Zhang H."/>
            <person name="Shen G."/>
            <person name="Guo B."/>
            <person name="Wei J."/>
            <person name="Xu J."/>
            <person name="St-Pierre B."/>
            <person name="Chen S."/>
            <person name="Sun C."/>
        </authorList>
    </citation>
    <scope>NUCLEOTIDE SEQUENCE [LARGE SCALE GENOMIC DNA]</scope>
</reference>
<comment type="caution">
    <text evidence="1">The sequence shown here is derived from an EMBL/GenBank/DDBJ whole genome shotgun (WGS) entry which is preliminary data.</text>
</comment>
<organism evidence="1 2">
    <name type="scientific">Catharanthus roseus</name>
    <name type="common">Madagascar periwinkle</name>
    <name type="synonym">Vinca rosea</name>
    <dbReference type="NCBI Taxonomy" id="4058"/>
    <lineage>
        <taxon>Eukaryota</taxon>
        <taxon>Viridiplantae</taxon>
        <taxon>Streptophyta</taxon>
        <taxon>Embryophyta</taxon>
        <taxon>Tracheophyta</taxon>
        <taxon>Spermatophyta</taxon>
        <taxon>Magnoliopsida</taxon>
        <taxon>eudicotyledons</taxon>
        <taxon>Gunneridae</taxon>
        <taxon>Pentapetalae</taxon>
        <taxon>asterids</taxon>
        <taxon>lamiids</taxon>
        <taxon>Gentianales</taxon>
        <taxon>Apocynaceae</taxon>
        <taxon>Rauvolfioideae</taxon>
        <taxon>Vinceae</taxon>
        <taxon>Catharanthinae</taxon>
        <taxon>Catharanthus</taxon>
    </lineage>
</organism>
<protein>
    <submittedName>
        <fullName evidence="1">Uncharacterized protein</fullName>
    </submittedName>
</protein>
<sequence>MITHNGCALLSLITHNCYALLFIITYCRETATRADTYVPGIYSRERYKRTYQVNFHLILNENYYRDVPYNLTFYPPNMNKEWGRKQGTRFQEEMDYRNPDSPPRCAFKLRLFKPTMIHSLNPKSSQPKVCARSNRDDKNLIAYKLVSDKYVSFLPDTTTSYPMKNCFNGRRFQKHFSFKGMESSFIRLQ</sequence>
<evidence type="ECO:0000313" key="2">
    <source>
        <dbReference type="Proteomes" id="UP001060085"/>
    </source>
</evidence>
<keyword evidence="2" id="KW-1185">Reference proteome</keyword>
<dbReference type="EMBL" id="CM044706">
    <property type="protein sequence ID" value="KAI5659276.1"/>
    <property type="molecule type" value="Genomic_DNA"/>
</dbReference>
<evidence type="ECO:0000313" key="1">
    <source>
        <dbReference type="EMBL" id="KAI5659276.1"/>
    </source>
</evidence>